<evidence type="ECO:0000256" key="3">
    <source>
        <dbReference type="ARBA" id="ARBA00011291"/>
    </source>
</evidence>
<accession>A0A8X8M2L0</accession>
<evidence type="ECO:0000256" key="2">
    <source>
        <dbReference type="ARBA" id="ARBA00008892"/>
    </source>
</evidence>
<proteinExistence type="inferred from homology"/>
<keyword evidence="7 12" id="KW-0375">Hydrogen ion transport</keyword>
<evidence type="ECO:0000256" key="7">
    <source>
        <dbReference type="ARBA" id="ARBA00022781"/>
    </source>
</evidence>
<protein>
    <recommendedName>
        <fullName evidence="12">ATP synthase complex subunit 8</fullName>
    </recommendedName>
</protein>
<evidence type="ECO:0000256" key="11">
    <source>
        <dbReference type="ARBA" id="ARBA00023136"/>
    </source>
</evidence>
<keyword evidence="4 12" id="KW-0813">Transport</keyword>
<dbReference type="GO" id="GO:0015078">
    <property type="term" value="F:proton transmembrane transporter activity"/>
    <property type="evidence" value="ECO:0007669"/>
    <property type="project" value="InterPro"/>
</dbReference>
<evidence type="ECO:0000256" key="12">
    <source>
        <dbReference type="RuleBase" id="RU003661"/>
    </source>
</evidence>
<evidence type="ECO:0000256" key="10">
    <source>
        <dbReference type="ARBA" id="ARBA00023128"/>
    </source>
</evidence>
<dbReference type="GO" id="GO:0045259">
    <property type="term" value="C:proton-transporting ATP synthase complex"/>
    <property type="evidence" value="ECO:0007669"/>
    <property type="project" value="UniProtKB-KW"/>
</dbReference>
<keyword evidence="8" id="KW-1133">Transmembrane helix</keyword>
<dbReference type="Pfam" id="PF00895">
    <property type="entry name" value="ATP-synt_8"/>
    <property type="match status" value="1"/>
</dbReference>
<reference evidence="13" key="1">
    <citation type="journal article" date="2022" name="Mol. Biol. Evol.">
        <title>Molecular phylogeny reveals the past transoceanic voyages of drywood termites (Isoptera, Kalotermitidae).</title>
        <authorList>
            <person name="Bucek A."/>
            <person name="Wang M."/>
            <person name="Sobotnik J."/>
            <person name="Hellemans S."/>
            <person name="Sillam-Dusses D."/>
            <person name="Mizumoto N."/>
            <person name="Stiblik P."/>
            <person name="Clitheroe C."/>
            <person name="Lu T."/>
            <person name="Gonzalez Plaza J.J."/>
            <person name="Mohagan A."/>
            <person name="Rafanomezantsoa J.J."/>
            <person name="Fisher B."/>
            <person name="Engel M.S."/>
            <person name="Roisin Y."/>
            <person name="Evans T.A."/>
            <person name="Scheffrahn R."/>
            <person name="Bourguignon T."/>
        </authorList>
    </citation>
    <scope>NUCLEOTIDE SEQUENCE</scope>
    <source>
        <strain evidence="13">MAD15-2</strain>
    </source>
</reference>
<dbReference type="GO" id="GO:0031966">
    <property type="term" value="C:mitochondrial membrane"/>
    <property type="evidence" value="ECO:0007669"/>
    <property type="project" value="UniProtKB-SubCell"/>
</dbReference>
<dbReference type="AlphaFoldDB" id="A0A8X8M2L0"/>
<name>A0A8X8M2L0_9NEOP</name>
<organism evidence="13">
    <name type="scientific">Bifiditermes nr. madagascariensis</name>
    <dbReference type="NCBI Taxonomy" id="2942751"/>
    <lineage>
        <taxon>Eukaryota</taxon>
        <taxon>Metazoa</taxon>
        <taxon>Ecdysozoa</taxon>
        <taxon>Arthropoda</taxon>
        <taxon>Hexapoda</taxon>
        <taxon>Insecta</taxon>
        <taxon>Pterygota</taxon>
        <taxon>Neoptera</taxon>
        <taxon>Polyneoptera</taxon>
        <taxon>Dictyoptera</taxon>
        <taxon>Blattodea</taxon>
        <taxon>Blattoidea</taxon>
        <taxon>Termitoidae</taxon>
        <taxon>Kalotermitidae</taxon>
        <taxon>Bifiditermitinae</taxon>
        <taxon>Bifiditermes</taxon>
    </lineage>
</organism>
<gene>
    <name evidence="13" type="primary">ATP8</name>
</gene>
<comment type="similarity">
    <text evidence="2 12">Belongs to the ATPase protein 8 family.</text>
</comment>
<evidence type="ECO:0000256" key="5">
    <source>
        <dbReference type="ARBA" id="ARBA00022547"/>
    </source>
</evidence>
<dbReference type="InterPro" id="IPR001421">
    <property type="entry name" value="ATP8_metazoa"/>
</dbReference>
<keyword evidence="5 12" id="KW-0138">CF(0)</keyword>
<evidence type="ECO:0000256" key="6">
    <source>
        <dbReference type="ARBA" id="ARBA00022692"/>
    </source>
</evidence>
<dbReference type="EMBL" id="OM991383">
    <property type="protein sequence ID" value="URX53749.1"/>
    <property type="molecule type" value="Genomic_DNA"/>
</dbReference>
<keyword evidence="9 12" id="KW-0406">Ion transport</keyword>
<sequence length="52" mass="6161">MPQMMPMSWMFLFATFSTTLIIMAATNYFTSNLKPKQTSKSPIQKKIIDWKW</sequence>
<comment type="subcellular location">
    <subcellularLocation>
        <location evidence="1 12">Mitochondrion membrane</location>
        <topology evidence="1 12">Single-pass membrane protein</topology>
    </subcellularLocation>
</comment>
<evidence type="ECO:0000256" key="9">
    <source>
        <dbReference type="ARBA" id="ARBA00023065"/>
    </source>
</evidence>
<evidence type="ECO:0000256" key="4">
    <source>
        <dbReference type="ARBA" id="ARBA00022448"/>
    </source>
</evidence>
<evidence type="ECO:0000313" key="13">
    <source>
        <dbReference type="EMBL" id="URX53749.1"/>
    </source>
</evidence>
<comment type="subunit">
    <text evidence="3">F-type ATPases have 2 components, CF(1) - the catalytic core - and CF(0) - the membrane proton channel.</text>
</comment>
<dbReference type="GO" id="GO:0015986">
    <property type="term" value="P:proton motive force-driven ATP synthesis"/>
    <property type="evidence" value="ECO:0007669"/>
    <property type="project" value="InterPro"/>
</dbReference>
<evidence type="ECO:0000256" key="8">
    <source>
        <dbReference type="ARBA" id="ARBA00022989"/>
    </source>
</evidence>
<evidence type="ECO:0000256" key="1">
    <source>
        <dbReference type="ARBA" id="ARBA00004304"/>
    </source>
</evidence>
<keyword evidence="11" id="KW-0472">Membrane</keyword>
<keyword evidence="10 12" id="KW-0496">Mitochondrion</keyword>
<geneLocation type="mitochondrion" evidence="13"/>
<keyword evidence="6 12" id="KW-0812">Transmembrane</keyword>